<dbReference type="STRING" id="139420.A0A371DES7"/>
<feature type="repeat" description="PPR" evidence="2">
    <location>
        <begin position="643"/>
        <end position="677"/>
    </location>
</feature>
<keyword evidence="1" id="KW-0677">Repeat</keyword>
<protein>
    <recommendedName>
        <fullName evidence="5">Pentacotripeptide-repeat region of PRORP domain-containing protein</fullName>
    </recommendedName>
</protein>
<evidence type="ECO:0000256" key="1">
    <source>
        <dbReference type="ARBA" id="ARBA00022737"/>
    </source>
</evidence>
<keyword evidence="4" id="KW-1185">Reference proteome</keyword>
<dbReference type="Gene3D" id="1.25.40.10">
    <property type="entry name" value="Tetratricopeptide repeat domain"/>
    <property type="match status" value="1"/>
</dbReference>
<sequence>MFGWRAFAGGRHITSRLPLSPLCRRALTNAAPSYVPCSRQHAPEQPPLDESPSQKFYREVKALYSFIQGTGPPRIALSRFRKNTAALPRGLLVEESSRTLLRQVVAALSRSTHSQDSKALRNFLRTIAELEAVDVVAYVATTLDQLYDSEDATTAEKFMSVASKMPELQGMDALSSLWDRLLDHAAGQRNEYIIPIILKDMQNSGVKLEGRTAKVIISALFRGPSHPSTPWKPPSYATMKHIINLLAPAKLPYDPDVADIIVGGYTRSGQKDLATLVESLYLSSVSHSHNAVAAERLHEMISGQVAAGHRSAAVRLARRCLELGLPPSDEMLLAAMGTNLSAATLREWRNILGYRGSSEVSAKVLSHLIESGDQDKVVSFYSQEFRDGIPSDEMLYLILKFSLSSGIRKPSALAIDQALRFYRDYVSRYRDSSAGTETAQTVPSLDDSAASGHLKPPGSRIYQLLLRVLTSSAHPALHLHVAVSLVEDMHEFGVRIDPQSTASILVLLMRSSPTPVEAMKIYRYMGTPAHKGDPPVLNEEGYAAVLDTFCHLENWPNGIPSVRQYFQIVSDMRQHGVPVTPKIFTVIIRQLADLATAASAAAAADAARDGGDHVAALEVRESIARTLKHVHNQLTVNTEFTPDTPLWNQLMDAYQRAGCFTEALRIWHKLFALGQFTHASISIIIDACAFHRAYDVAVRIFTALTEIGFGMNLRNWNTFLECLCRLDKLDEAMKVLCLEMNGRDDGIAPNEESVRILIKFAAMKNQETEVRSKVKRFLPKLYWSLPEDLR</sequence>
<dbReference type="PANTHER" id="PTHR47942">
    <property type="entry name" value="TETRATRICOPEPTIDE REPEAT (TPR)-LIKE SUPERFAMILY PROTEIN-RELATED"/>
    <property type="match status" value="1"/>
</dbReference>
<evidence type="ECO:0008006" key="5">
    <source>
        <dbReference type="Google" id="ProtNLM"/>
    </source>
</evidence>
<reference evidence="3 4" key="1">
    <citation type="journal article" date="2018" name="Biotechnol. Biofuels">
        <title>Integrative visual omics of the white-rot fungus Polyporus brumalis exposes the biotechnological potential of its oxidative enzymes for delignifying raw plant biomass.</title>
        <authorList>
            <person name="Miyauchi S."/>
            <person name="Rancon A."/>
            <person name="Drula E."/>
            <person name="Hage H."/>
            <person name="Chaduli D."/>
            <person name="Favel A."/>
            <person name="Grisel S."/>
            <person name="Henrissat B."/>
            <person name="Herpoel-Gimbert I."/>
            <person name="Ruiz-Duenas F.J."/>
            <person name="Chevret D."/>
            <person name="Hainaut M."/>
            <person name="Lin J."/>
            <person name="Wang M."/>
            <person name="Pangilinan J."/>
            <person name="Lipzen A."/>
            <person name="Lesage-Meessen L."/>
            <person name="Navarro D."/>
            <person name="Riley R."/>
            <person name="Grigoriev I.V."/>
            <person name="Zhou S."/>
            <person name="Raouche S."/>
            <person name="Rosso M.N."/>
        </authorList>
    </citation>
    <scope>NUCLEOTIDE SEQUENCE [LARGE SCALE GENOMIC DNA]</scope>
    <source>
        <strain evidence="3 4">BRFM 1820</strain>
    </source>
</reference>
<dbReference type="InterPro" id="IPR011990">
    <property type="entry name" value="TPR-like_helical_dom_sf"/>
</dbReference>
<dbReference type="AlphaFoldDB" id="A0A371DES7"/>
<dbReference type="Proteomes" id="UP000256964">
    <property type="component" value="Unassembled WGS sequence"/>
</dbReference>
<evidence type="ECO:0000256" key="2">
    <source>
        <dbReference type="PROSITE-ProRule" id="PRU00708"/>
    </source>
</evidence>
<dbReference type="PROSITE" id="PS51375">
    <property type="entry name" value="PPR"/>
    <property type="match status" value="1"/>
</dbReference>
<gene>
    <name evidence="3" type="ORF">OH76DRAFT_1436105</name>
</gene>
<dbReference type="InterPro" id="IPR051222">
    <property type="entry name" value="PPR/CCM1_RNA-binding"/>
</dbReference>
<organism evidence="3 4">
    <name type="scientific">Lentinus brumalis</name>
    <dbReference type="NCBI Taxonomy" id="2498619"/>
    <lineage>
        <taxon>Eukaryota</taxon>
        <taxon>Fungi</taxon>
        <taxon>Dikarya</taxon>
        <taxon>Basidiomycota</taxon>
        <taxon>Agaricomycotina</taxon>
        <taxon>Agaricomycetes</taxon>
        <taxon>Polyporales</taxon>
        <taxon>Polyporaceae</taxon>
        <taxon>Lentinus</taxon>
    </lineage>
</organism>
<dbReference type="PANTHER" id="PTHR47942:SF63">
    <property type="entry name" value="PENTATRICOPEPTIDE REPEAT-CONTAINING PROTEIN"/>
    <property type="match status" value="1"/>
</dbReference>
<name>A0A371DES7_9APHY</name>
<accession>A0A371DES7</accession>
<dbReference type="InterPro" id="IPR002885">
    <property type="entry name" value="PPR_rpt"/>
</dbReference>
<dbReference type="OrthoDB" id="185373at2759"/>
<dbReference type="EMBL" id="KZ857396">
    <property type="protein sequence ID" value="RDX51059.1"/>
    <property type="molecule type" value="Genomic_DNA"/>
</dbReference>
<proteinExistence type="predicted"/>
<evidence type="ECO:0000313" key="3">
    <source>
        <dbReference type="EMBL" id="RDX51059.1"/>
    </source>
</evidence>
<evidence type="ECO:0000313" key="4">
    <source>
        <dbReference type="Proteomes" id="UP000256964"/>
    </source>
</evidence>
<dbReference type="Pfam" id="PF01535">
    <property type="entry name" value="PPR"/>
    <property type="match status" value="2"/>
</dbReference>